<keyword evidence="1" id="KW-0812">Transmembrane</keyword>
<protein>
    <submittedName>
        <fullName evidence="2">Putative integral membrane protein</fullName>
    </submittedName>
</protein>
<accession>I5AWA7</accession>
<name>I5AWA7_EUBC6</name>
<feature type="transmembrane region" description="Helical" evidence="1">
    <location>
        <begin position="36"/>
        <end position="54"/>
    </location>
</feature>
<dbReference type="InterPro" id="IPR006938">
    <property type="entry name" value="DUF624"/>
</dbReference>
<feature type="transmembrane region" description="Helical" evidence="1">
    <location>
        <begin position="75"/>
        <end position="98"/>
    </location>
</feature>
<keyword evidence="3" id="KW-1185">Reference proteome</keyword>
<keyword evidence="1" id="KW-1133">Transmembrane helix</keyword>
<sequence length="228" mass="25835">MFKNLVNPDSPIMSFLGHLADVMLLNILWLLTSLPIVTIGASTTALYYCTLAFAEDRSPRLVETYFRQFRSNLKQGTVTGLILLLAGSVLAVDGYVLYHLKNQAAVWVLLYAVWILMMIVFCMIVIYIFPLMARFENTIPMMIKNSLVLAVRFLICTILVAAIHAAMIWIAVSIFTPILLFGEGLCALLSSYLLKNIIHFCEKPEDFRNLKDLKKEADHKKKKKANED</sequence>
<dbReference type="OrthoDB" id="9814991at2"/>
<evidence type="ECO:0000313" key="2">
    <source>
        <dbReference type="EMBL" id="EIM58080.1"/>
    </source>
</evidence>
<organism evidence="2 3">
    <name type="scientific">Eubacterium cellulosolvens (strain ATCC 43171 / JCM 9499 / 6)</name>
    <name type="common">Cillobacterium cellulosolvens</name>
    <dbReference type="NCBI Taxonomy" id="633697"/>
    <lineage>
        <taxon>Bacteria</taxon>
        <taxon>Bacillati</taxon>
        <taxon>Bacillota</taxon>
        <taxon>Clostridia</taxon>
        <taxon>Eubacteriales</taxon>
        <taxon>Eubacteriaceae</taxon>
        <taxon>Eubacterium</taxon>
    </lineage>
</organism>
<dbReference type="AlphaFoldDB" id="I5AWA7"/>
<keyword evidence="1" id="KW-0472">Membrane</keyword>
<reference evidence="2 3" key="2">
    <citation type="submission" date="2012-02" db="EMBL/GenBank/DDBJ databases">
        <title>Improved High-Quality Draft sequence of Eubacterium cellulosolvens 6.</title>
        <authorList>
            <consortium name="US DOE Joint Genome Institute"/>
            <person name="Lucas S."/>
            <person name="Han J."/>
            <person name="Lapidus A."/>
            <person name="Cheng J.-F."/>
            <person name="Goodwin L."/>
            <person name="Pitluck S."/>
            <person name="Peters L."/>
            <person name="Mikhailova N."/>
            <person name="Gu W."/>
            <person name="Detter J.C."/>
            <person name="Han C."/>
            <person name="Tapia R."/>
            <person name="Land M."/>
            <person name="Hauser L."/>
            <person name="Kyrpides N."/>
            <person name="Ivanova N."/>
            <person name="Pagani I."/>
            <person name="Johnson E."/>
            <person name="Mukhopadhyay B."/>
            <person name="Anderson I."/>
            <person name="Woyke T."/>
        </authorList>
    </citation>
    <scope>NUCLEOTIDE SEQUENCE [LARGE SCALE GENOMIC DNA]</scope>
    <source>
        <strain evidence="2 3">6</strain>
    </source>
</reference>
<dbReference type="HOGENOM" id="CLU_081578_2_1_9"/>
<dbReference type="Proteomes" id="UP000005753">
    <property type="component" value="Chromosome"/>
</dbReference>
<reference evidence="2 3" key="1">
    <citation type="submission" date="2010-08" db="EMBL/GenBank/DDBJ databases">
        <authorList>
            <consortium name="US DOE Joint Genome Institute (JGI-PGF)"/>
            <person name="Lucas S."/>
            <person name="Copeland A."/>
            <person name="Lapidus A."/>
            <person name="Cheng J.-F."/>
            <person name="Bruce D."/>
            <person name="Goodwin L."/>
            <person name="Pitluck S."/>
            <person name="Land M.L."/>
            <person name="Hauser L."/>
            <person name="Chang Y.-J."/>
            <person name="Anderson I.J."/>
            <person name="Johnson E."/>
            <person name="Mulhopadhyay B."/>
            <person name="Kyrpides N."/>
            <person name="Woyke T.J."/>
        </authorList>
    </citation>
    <scope>NUCLEOTIDE SEQUENCE [LARGE SCALE GENOMIC DNA]</scope>
    <source>
        <strain evidence="2 3">6</strain>
    </source>
</reference>
<dbReference type="STRING" id="633697.EubceDRAFT1_2342"/>
<dbReference type="Pfam" id="PF04854">
    <property type="entry name" value="DUF624"/>
    <property type="match status" value="1"/>
</dbReference>
<gene>
    <name evidence="2" type="ORF">EubceDRAFT1_2342</name>
</gene>
<evidence type="ECO:0000313" key="3">
    <source>
        <dbReference type="Proteomes" id="UP000005753"/>
    </source>
</evidence>
<feature type="transmembrane region" description="Helical" evidence="1">
    <location>
        <begin position="104"/>
        <end position="129"/>
    </location>
</feature>
<dbReference type="eggNOG" id="COG5578">
    <property type="taxonomic scope" value="Bacteria"/>
</dbReference>
<proteinExistence type="predicted"/>
<feature type="transmembrane region" description="Helical" evidence="1">
    <location>
        <begin position="178"/>
        <end position="198"/>
    </location>
</feature>
<feature type="transmembrane region" description="Helical" evidence="1">
    <location>
        <begin position="149"/>
        <end position="172"/>
    </location>
</feature>
<evidence type="ECO:0000256" key="1">
    <source>
        <dbReference type="SAM" id="Phobius"/>
    </source>
</evidence>
<dbReference type="EMBL" id="CM001487">
    <property type="protein sequence ID" value="EIM58080.1"/>
    <property type="molecule type" value="Genomic_DNA"/>
</dbReference>